<dbReference type="SUPFAM" id="SSF56112">
    <property type="entry name" value="Protein kinase-like (PK-like)"/>
    <property type="match status" value="1"/>
</dbReference>
<dbReference type="Proteomes" id="UP000599391">
    <property type="component" value="Unassembled WGS sequence"/>
</dbReference>
<dbReference type="GO" id="GO:0005524">
    <property type="term" value="F:ATP binding"/>
    <property type="evidence" value="ECO:0007669"/>
    <property type="project" value="InterPro"/>
</dbReference>
<protein>
    <recommendedName>
        <fullName evidence="2">histidine kinase</fullName>
        <ecNumber evidence="2">2.7.13.3</ecNumber>
    </recommendedName>
</protein>
<comment type="catalytic activity">
    <reaction evidence="1">
        <text>ATP + protein L-histidine = ADP + protein N-phospho-L-histidine.</text>
        <dbReference type="EC" id="2.7.13.3"/>
    </reaction>
</comment>
<dbReference type="CDD" id="cd00082">
    <property type="entry name" value="HisKA"/>
    <property type="match status" value="1"/>
</dbReference>
<evidence type="ECO:0000256" key="4">
    <source>
        <dbReference type="ARBA" id="ARBA00022777"/>
    </source>
</evidence>
<dbReference type="InterPro" id="IPR003018">
    <property type="entry name" value="GAF"/>
</dbReference>
<dbReference type="PANTHER" id="PTHR43642">
    <property type="entry name" value="HYBRID SIGNAL TRANSDUCTION HISTIDINE KINASE G"/>
    <property type="match status" value="1"/>
</dbReference>
<dbReference type="SUPFAM" id="SSF47384">
    <property type="entry name" value="Homodimeric domain of signal transducing histidine kinase"/>
    <property type="match status" value="1"/>
</dbReference>
<dbReference type="SMART" id="SM00387">
    <property type="entry name" value="HATPase_c"/>
    <property type="match status" value="1"/>
</dbReference>
<feature type="domain" description="Histidine kinase" evidence="7">
    <location>
        <begin position="1548"/>
        <end position="1801"/>
    </location>
</feature>
<dbReference type="SUPFAM" id="SSF48452">
    <property type="entry name" value="TPR-like"/>
    <property type="match status" value="2"/>
</dbReference>
<dbReference type="SUPFAM" id="SSF55874">
    <property type="entry name" value="ATPase domain of HSP90 chaperone/DNA topoisomerase II/histidine kinase"/>
    <property type="match status" value="1"/>
</dbReference>
<dbReference type="EC" id="2.7.13.3" evidence="2"/>
<evidence type="ECO:0000313" key="8">
    <source>
        <dbReference type="EMBL" id="MBH8552516.1"/>
    </source>
</evidence>
<evidence type="ECO:0000259" key="6">
    <source>
        <dbReference type="PROSITE" id="PS50011"/>
    </source>
</evidence>
<dbReference type="InterPro" id="IPR003594">
    <property type="entry name" value="HATPase_dom"/>
</dbReference>
<dbReference type="SUPFAM" id="SSF52540">
    <property type="entry name" value="P-loop containing nucleoside triphosphate hydrolases"/>
    <property type="match status" value="1"/>
</dbReference>
<keyword evidence="4" id="KW-0808">Transferase</keyword>
<dbReference type="Pfam" id="PF13191">
    <property type="entry name" value="AAA_16"/>
    <property type="match status" value="1"/>
</dbReference>
<feature type="domain" description="Protein kinase" evidence="6">
    <location>
        <begin position="8"/>
        <end position="284"/>
    </location>
</feature>
<comment type="caution">
    <text evidence="8">The sequence shown here is derived from an EMBL/GenBank/DDBJ whole genome shotgun (WGS) entry which is preliminary data.</text>
</comment>
<dbReference type="InterPro" id="IPR011009">
    <property type="entry name" value="Kinase-like_dom_sf"/>
</dbReference>
<dbReference type="PROSITE" id="PS50011">
    <property type="entry name" value="PROTEIN_KINASE_DOM"/>
    <property type="match status" value="1"/>
</dbReference>
<dbReference type="InterPro" id="IPR003661">
    <property type="entry name" value="HisK_dim/P_dom"/>
</dbReference>
<dbReference type="EMBL" id="JAECZB010000015">
    <property type="protein sequence ID" value="MBH8552516.1"/>
    <property type="molecule type" value="Genomic_DNA"/>
</dbReference>
<dbReference type="SUPFAM" id="SSF55781">
    <property type="entry name" value="GAF domain-like"/>
    <property type="match status" value="1"/>
</dbReference>
<accession>A0A8J7HH82</accession>
<dbReference type="InterPro" id="IPR036890">
    <property type="entry name" value="HATPase_C_sf"/>
</dbReference>
<organism evidence="8 9">
    <name type="scientific">Atlanticothrix silvestris CENA357</name>
    <dbReference type="NCBI Taxonomy" id="1725252"/>
    <lineage>
        <taxon>Bacteria</taxon>
        <taxon>Bacillati</taxon>
        <taxon>Cyanobacteriota</taxon>
        <taxon>Cyanophyceae</taxon>
        <taxon>Nostocales</taxon>
        <taxon>Nodulariaceae</taxon>
        <taxon>Atlanticothrix</taxon>
        <taxon>Atlanticothrix silvestris</taxon>
    </lineage>
</organism>
<dbReference type="InterPro" id="IPR036097">
    <property type="entry name" value="HisK_dim/P_sf"/>
</dbReference>
<dbReference type="InterPro" id="IPR005467">
    <property type="entry name" value="His_kinase_dom"/>
</dbReference>
<dbReference type="Gene3D" id="3.40.50.300">
    <property type="entry name" value="P-loop containing nucleotide triphosphate hydrolases"/>
    <property type="match status" value="1"/>
</dbReference>
<gene>
    <name evidence="8" type="ORF">I8751_09030</name>
</gene>
<dbReference type="SMART" id="SM00065">
    <property type="entry name" value="GAF"/>
    <property type="match status" value="1"/>
</dbReference>
<dbReference type="CDD" id="cd14014">
    <property type="entry name" value="STKc_PknB_like"/>
    <property type="match status" value="1"/>
</dbReference>
<dbReference type="InterPro" id="IPR011990">
    <property type="entry name" value="TPR-like_helical_dom_sf"/>
</dbReference>
<dbReference type="GO" id="GO:0000155">
    <property type="term" value="F:phosphorelay sensor kinase activity"/>
    <property type="evidence" value="ECO:0007669"/>
    <property type="project" value="InterPro"/>
</dbReference>
<dbReference type="PROSITE" id="PS50109">
    <property type="entry name" value="HIS_KIN"/>
    <property type="match status" value="1"/>
</dbReference>
<dbReference type="SMART" id="SM00388">
    <property type="entry name" value="HisKA"/>
    <property type="match status" value="1"/>
</dbReference>
<dbReference type="RefSeq" id="WP_214438828.1">
    <property type="nucleotide sequence ID" value="NZ_JAECZB010000015.1"/>
</dbReference>
<dbReference type="Pfam" id="PF02518">
    <property type="entry name" value="HATPase_c"/>
    <property type="match status" value="1"/>
</dbReference>
<dbReference type="InterPro" id="IPR053159">
    <property type="entry name" value="Hybrid_Histidine_Kinase"/>
</dbReference>
<evidence type="ECO:0000256" key="2">
    <source>
        <dbReference type="ARBA" id="ARBA00012438"/>
    </source>
</evidence>
<evidence type="ECO:0000259" key="7">
    <source>
        <dbReference type="PROSITE" id="PS50109"/>
    </source>
</evidence>
<dbReference type="Gene3D" id="3.30.565.10">
    <property type="entry name" value="Histidine kinase-like ATPase, C-terminal domain"/>
    <property type="match status" value="1"/>
</dbReference>
<keyword evidence="9" id="KW-1185">Reference proteome</keyword>
<dbReference type="PANTHER" id="PTHR43642:SF1">
    <property type="entry name" value="HYBRID SIGNAL TRANSDUCTION HISTIDINE KINASE G"/>
    <property type="match status" value="1"/>
</dbReference>
<dbReference type="InterPro" id="IPR004358">
    <property type="entry name" value="Sig_transdc_His_kin-like_C"/>
</dbReference>
<proteinExistence type="predicted"/>
<dbReference type="PRINTS" id="PR00344">
    <property type="entry name" value="BCTRLSENSOR"/>
</dbReference>
<dbReference type="InterPro" id="IPR029016">
    <property type="entry name" value="GAF-like_dom_sf"/>
</dbReference>
<name>A0A8J7HH82_9CYAN</name>
<keyword evidence="3" id="KW-0597">Phosphoprotein</keyword>
<dbReference type="Gene3D" id="3.30.450.40">
    <property type="match status" value="1"/>
</dbReference>
<dbReference type="InterPro" id="IPR027417">
    <property type="entry name" value="P-loop_NTPase"/>
</dbReference>
<dbReference type="Gene3D" id="1.10.287.130">
    <property type="match status" value="1"/>
</dbReference>
<dbReference type="Pfam" id="PF01590">
    <property type="entry name" value="GAF"/>
    <property type="match status" value="1"/>
</dbReference>
<dbReference type="Pfam" id="PF00069">
    <property type="entry name" value="Pkinase"/>
    <property type="match status" value="1"/>
</dbReference>
<sequence>MPASFPGYQIIEELHDSPNSLVYRGYRIEDSQPVILKILKPTYPSPEKIAWFKQEYETTQSLLLQGVVKAYSLESYLHQWVMVLEDFGGESLNRFIKKREFTFAEFLHLAIQIVEVIGQVHQCQVIHKNINPANIVWNHQTGQVKLIDFGISTVLSRENSTFRNPNLLEGTLAYISPEQTGRMNRAIDYRTDFYSLGVTFYELLTGQLPFPIDDALELVHCHIAKQSIPLHEHKPDIPQVISEIVLKLMNKNAEDRYQSVHGLKADLEVCLQQWQTKQRIEPFLLGQQDISDKFQIPQKLYGREEEITTLMAAFERVSLGANELMLVSGFSGIGKSALVQEVYKPITRQRGYFIAGKFDQFQRNIPYTSIIQAFRSLVLQILTESEMAIALWREKLLTALGGNGQVMIEVIPEVELIIGLQPTVVNLPPAEAKNRFNLVLQNFIKVFTCQEHPLVIFLDDLQWIDGASLKLIEMLMTVADNKYLFLIGAYRENEVSAAHPLMLTLAEIKKAQTTVNQILLSPLALPQMIQLVSDICHCESTTAIPLAELVLNKTGGNPFFMTEFLKSLYGEALVTFNYEQNCWQWNLEQIKSQQITDNVVKLMADKVQKLPPPTQTVLKLAACLGNQFNLERLSTISEKTSQETASALWSAIAEGFILPLSNTYKLTNLDVEGLLDGLTAEYKFAHDKIQQAVYLLIPKADKKALHLHVGQLLLQNTLPQKQDENLFDIVNQLNLGQDLINCQLKKYQLAQLNLQAGKKAKASTAYQSAFNYLQIGLGLLQKDSWQTQYNLTLKLHVEAAEAAYLSTNFAPMELLTEIVLQQAQTLLEKVKVYEIRIQAYWAENKHLEAVKTALQVLKLLNVVFPEQPSPADIILALKQTDLVLAKKSPSDLIDLPIMTDPVKLAAMQIMTIVWSPAYLTVNELIPLIACQQVNLSVTEGNAPESAFAYANYGLILCGQGQIDTAYQFSQLALYLLEKFNATKLQAKIYVFCNFVRHLKEHLRKVLLYELEAYQSGLESGDFEFAAGGAMGYCMMSYLSGRELVKLEQEQATYYQAIAQLKQEAFLNWHRIFWQAVLNLIGKTENPCCFNGEVYDESKMLPLHLEIQDRTAMLHLYTNKLTLCYHFYKFDQAIENAVKLEEYLVNAATTCFAPPAYFYDSLTRLVMFHDADTMEQNRILEKVAVNQEKMKTWANHAPMNYLHKFYLVEAERFYVLGKDQDAREYYDRAITLAHKHKYLHEEALAYELAGRFYLAKNQNHLARHYLQDAHYAYQRWGAVAKVKDLEARYPQFLTKTSTDNFLNRLNPSTTNSDQTTSGVLDFSSVLKASQTISGEIVLDKLLAKLMKIVIENAGAEKGFLILYKQKKLVIEAQGIVDADNLTLLQSLPVDSVATGTEIPILSTAIINYVAHTHRDVVLNDATHEAQFTLDPYIVATQPKSILCTPLIHQGKLSGILYLENNLTTGAFTSDRVEVLRILSAQAAISIENSRLYDQLEGYSRTLEQKVEIRTQELQQTNLELASALQTLTNTQAQIIAQEKLASLGALTTGIAHEIKNPLNFVNNFAELSIELTQELCEEIENQQDHLDPQTREYIAETLNDIKQNAEKINEHGKRADNIVHAMLMHSRGQVGDRQMTNINALLAEAIDLAYHGMRAKIPSFNISIKTDYADNLGQLNVVPQNISRAFINVINNACYTAYKKKMRFIANSEGNGEEFSPMLSVTTKDLDQRIEIHIRDNGEGIPQEALDKIFNPFFTTKPTGEGTGLGLSITHDIIVQQHQGEIKIETKVNFYTSFIISLPKLISQRKRFQKV</sequence>
<reference evidence="8 9" key="1">
    <citation type="journal article" date="2021" name="Int. J. Syst. Evol. Microbiol.">
        <title>Amazonocrinis nigriterrae gen. nov., sp. nov., Atlanticothrix silvestris gen. nov., sp. nov. and Dendronalium phyllosphericum gen. nov., sp. nov., nostocacean cyanobacteria from Brazilian environments.</title>
        <authorList>
            <person name="Alvarenga D.O."/>
            <person name="Andreote A.P.D."/>
            <person name="Branco L.H.Z."/>
            <person name="Delbaje E."/>
            <person name="Cruz R.B."/>
            <person name="Varani A.M."/>
            <person name="Fiore M.F."/>
        </authorList>
    </citation>
    <scope>NUCLEOTIDE SEQUENCE [LARGE SCALE GENOMIC DNA]</scope>
    <source>
        <strain evidence="8 9">CENA357</strain>
    </source>
</reference>
<dbReference type="InterPro" id="IPR000719">
    <property type="entry name" value="Prot_kinase_dom"/>
</dbReference>
<evidence type="ECO:0000256" key="1">
    <source>
        <dbReference type="ARBA" id="ARBA00000085"/>
    </source>
</evidence>
<dbReference type="Gene3D" id="1.10.510.10">
    <property type="entry name" value="Transferase(Phosphotransferase) domain 1"/>
    <property type="match status" value="1"/>
</dbReference>
<evidence type="ECO:0000313" key="9">
    <source>
        <dbReference type="Proteomes" id="UP000599391"/>
    </source>
</evidence>
<evidence type="ECO:0000256" key="3">
    <source>
        <dbReference type="ARBA" id="ARBA00022553"/>
    </source>
</evidence>
<dbReference type="InterPro" id="IPR041664">
    <property type="entry name" value="AAA_16"/>
</dbReference>
<keyword evidence="4" id="KW-0418">Kinase</keyword>
<keyword evidence="5" id="KW-0902">Two-component regulatory system</keyword>
<evidence type="ECO:0000256" key="5">
    <source>
        <dbReference type="ARBA" id="ARBA00023012"/>
    </source>
</evidence>